<evidence type="ECO:0000259" key="7">
    <source>
        <dbReference type="PROSITE" id="PS51296"/>
    </source>
</evidence>
<reference evidence="8 9" key="1">
    <citation type="submission" date="2019-03" db="EMBL/GenBank/DDBJ databases">
        <title>Draft genome sequences of novel Actinobacteria.</title>
        <authorList>
            <person name="Sahin N."/>
            <person name="Ay H."/>
            <person name="Saygin H."/>
        </authorList>
    </citation>
    <scope>NUCLEOTIDE SEQUENCE [LARGE SCALE GENOMIC DNA]</scope>
    <source>
        <strain evidence="8 9">16K309</strain>
    </source>
</reference>
<keyword evidence="8" id="KW-0223">Dioxygenase</keyword>
<dbReference type="PANTHER" id="PTHR43756">
    <property type="entry name" value="CHOLINE MONOOXYGENASE, CHLOROPLASTIC"/>
    <property type="match status" value="1"/>
</dbReference>
<accession>A0A4V2YAD3</accession>
<dbReference type="InterPro" id="IPR036922">
    <property type="entry name" value="Rieske_2Fe-2S_sf"/>
</dbReference>
<evidence type="ECO:0000256" key="5">
    <source>
        <dbReference type="ARBA" id="ARBA00023004"/>
    </source>
</evidence>
<organism evidence="8 9">
    <name type="scientific">Saccharopolyspora terrae</name>
    <dbReference type="NCBI Taxonomy" id="2530384"/>
    <lineage>
        <taxon>Bacteria</taxon>
        <taxon>Bacillati</taxon>
        <taxon>Actinomycetota</taxon>
        <taxon>Actinomycetes</taxon>
        <taxon>Pseudonocardiales</taxon>
        <taxon>Pseudonocardiaceae</taxon>
        <taxon>Saccharopolyspora</taxon>
    </lineage>
</organism>
<dbReference type="Gene3D" id="2.102.10.10">
    <property type="entry name" value="Rieske [2Fe-2S] iron-sulphur domain"/>
    <property type="match status" value="1"/>
</dbReference>
<dbReference type="PROSITE" id="PS51296">
    <property type="entry name" value="RIESKE"/>
    <property type="match status" value="1"/>
</dbReference>
<dbReference type="PANTHER" id="PTHR43756:SF5">
    <property type="entry name" value="CHOLINE MONOOXYGENASE, CHLOROPLASTIC"/>
    <property type="match status" value="1"/>
</dbReference>
<dbReference type="GO" id="GO:0051213">
    <property type="term" value="F:dioxygenase activity"/>
    <property type="evidence" value="ECO:0007669"/>
    <property type="project" value="UniProtKB-KW"/>
</dbReference>
<dbReference type="SUPFAM" id="SSF50022">
    <property type="entry name" value="ISP domain"/>
    <property type="match status" value="1"/>
</dbReference>
<evidence type="ECO:0000256" key="1">
    <source>
        <dbReference type="ARBA" id="ARBA00001962"/>
    </source>
</evidence>
<dbReference type="GO" id="GO:0016705">
    <property type="term" value="F:oxidoreductase activity, acting on paired donors, with incorporation or reduction of molecular oxygen"/>
    <property type="evidence" value="ECO:0007669"/>
    <property type="project" value="UniProtKB-ARBA"/>
</dbReference>
<dbReference type="Pfam" id="PF00355">
    <property type="entry name" value="Rieske"/>
    <property type="match status" value="1"/>
</dbReference>
<keyword evidence="6" id="KW-0411">Iron-sulfur</keyword>
<evidence type="ECO:0000313" key="8">
    <source>
        <dbReference type="EMBL" id="TDD03336.1"/>
    </source>
</evidence>
<comment type="caution">
    <text evidence="8">The sequence shown here is derived from an EMBL/GenBank/DDBJ whole genome shotgun (WGS) entry which is preliminary data.</text>
</comment>
<proteinExistence type="predicted"/>
<keyword evidence="4" id="KW-0560">Oxidoreductase</keyword>
<dbReference type="PRINTS" id="PR00090">
    <property type="entry name" value="RNGDIOXGNASE"/>
</dbReference>
<dbReference type="Pfam" id="PF00848">
    <property type="entry name" value="Ring_hydroxyl_A"/>
    <property type="match status" value="1"/>
</dbReference>
<dbReference type="SUPFAM" id="SSF55961">
    <property type="entry name" value="Bet v1-like"/>
    <property type="match status" value="1"/>
</dbReference>
<dbReference type="EMBL" id="SMKS01000040">
    <property type="protein sequence ID" value="TDD03336.1"/>
    <property type="molecule type" value="Genomic_DNA"/>
</dbReference>
<evidence type="ECO:0000256" key="2">
    <source>
        <dbReference type="ARBA" id="ARBA00022714"/>
    </source>
</evidence>
<dbReference type="GO" id="GO:0051537">
    <property type="term" value="F:2 iron, 2 sulfur cluster binding"/>
    <property type="evidence" value="ECO:0007669"/>
    <property type="project" value="UniProtKB-KW"/>
</dbReference>
<name>A0A4V2YAD3_9PSEU</name>
<dbReference type="GO" id="GO:0004497">
    <property type="term" value="F:monooxygenase activity"/>
    <property type="evidence" value="ECO:0007669"/>
    <property type="project" value="UniProtKB-ARBA"/>
</dbReference>
<sequence length="374" mass="41539">MPTTLPPCTGLGLPREAYVSEKVFDAELKRFFYTTWLYAGHESQVREPGQFIRFALGDADVIIIRGRDGVLRGLHNTCRHRGAQLLGDSSGTCRRAIVCSYHAWSYDFDGKLKGAPKMGSDFDPTVHRLRQAEVEVWNGVVFVHVGGGNPAPVAEQLAGVQFANTDIARSKIAKVVDFELTTNWKASWENALECYHCAVNHPELGRIFDVDADGEDGQGFPGGPEYIFIENTLRPGSVSVTPSGQIESKRPYKCDPEAGIERGFLQWHRSAFEMIASPDHVALMTYKPLSPSKSIVTQTFLVPEEAQPGAEFDPDELFDMHIVTRQQDNALCEQIYAGLRNIAYSPGPFNGSLEQENFRFLSTYRSVMGDIIAD</sequence>
<gene>
    <name evidence="8" type="ORF">E1181_20830</name>
</gene>
<dbReference type="RefSeq" id="WP_132677311.1">
    <property type="nucleotide sequence ID" value="NZ_SMKS01000040.1"/>
</dbReference>
<evidence type="ECO:0000256" key="3">
    <source>
        <dbReference type="ARBA" id="ARBA00022723"/>
    </source>
</evidence>
<dbReference type="InterPro" id="IPR015879">
    <property type="entry name" value="Ring_hydroxy_dOase_asu_C_dom"/>
</dbReference>
<dbReference type="AlphaFoldDB" id="A0A4V2YAD3"/>
<keyword evidence="3" id="KW-0479">Metal-binding</keyword>
<dbReference type="Gene3D" id="3.90.380.10">
    <property type="entry name" value="Naphthalene 1,2-dioxygenase Alpha Subunit, Chain A, domain 1"/>
    <property type="match status" value="1"/>
</dbReference>
<dbReference type="Proteomes" id="UP000295674">
    <property type="component" value="Unassembled WGS sequence"/>
</dbReference>
<dbReference type="CDD" id="cd03469">
    <property type="entry name" value="Rieske_RO_Alpha_N"/>
    <property type="match status" value="1"/>
</dbReference>
<keyword evidence="2" id="KW-0001">2Fe-2S</keyword>
<evidence type="ECO:0000256" key="4">
    <source>
        <dbReference type="ARBA" id="ARBA00023002"/>
    </source>
</evidence>
<dbReference type="InterPro" id="IPR017941">
    <property type="entry name" value="Rieske_2Fe-2S"/>
</dbReference>
<keyword evidence="5" id="KW-0408">Iron</keyword>
<dbReference type="GO" id="GO:0005506">
    <property type="term" value="F:iron ion binding"/>
    <property type="evidence" value="ECO:0007669"/>
    <property type="project" value="InterPro"/>
</dbReference>
<keyword evidence="9" id="KW-1185">Reference proteome</keyword>
<dbReference type="OrthoDB" id="5243643at2"/>
<evidence type="ECO:0000256" key="6">
    <source>
        <dbReference type="ARBA" id="ARBA00023014"/>
    </source>
</evidence>
<dbReference type="InterPro" id="IPR001663">
    <property type="entry name" value="Rng_hydr_dOase-A"/>
</dbReference>
<feature type="domain" description="Rieske" evidence="7">
    <location>
        <begin position="37"/>
        <end position="143"/>
    </location>
</feature>
<comment type="cofactor">
    <cofactor evidence="1">
        <name>Fe cation</name>
        <dbReference type="ChEBI" id="CHEBI:24875"/>
    </cofactor>
</comment>
<evidence type="ECO:0000313" key="9">
    <source>
        <dbReference type="Proteomes" id="UP000295674"/>
    </source>
</evidence>
<protein>
    <submittedName>
        <fullName evidence="8">Aromatic ring-hydroxylating dioxygenase subunit alpha</fullName>
    </submittedName>
</protein>